<reference evidence="5" key="1">
    <citation type="submission" date="2022-01" db="EMBL/GenBank/DDBJ databases">
        <title>Comparative genomics reveals a dynamic genome evolution in the ectomycorrhizal milk-cap (Lactarius) mushrooms.</title>
        <authorList>
            <consortium name="DOE Joint Genome Institute"/>
            <person name="Lebreton A."/>
            <person name="Tang N."/>
            <person name="Kuo A."/>
            <person name="LaButti K."/>
            <person name="Drula E."/>
            <person name="Barry K."/>
            <person name="Clum A."/>
            <person name="Lipzen A."/>
            <person name="Mousain D."/>
            <person name="Ng V."/>
            <person name="Wang R."/>
            <person name="Wang X."/>
            <person name="Dai Y."/>
            <person name="Henrissat B."/>
            <person name="Grigoriev I.V."/>
            <person name="Guerin-Laguette A."/>
            <person name="Yu F."/>
            <person name="Martin F.M."/>
        </authorList>
    </citation>
    <scope>NUCLEOTIDE SEQUENCE</scope>
    <source>
        <strain evidence="5">QP</strain>
    </source>
</reference>
<dbReference type="PROSITE" id="PS50006">
    <property type="entry name" value="FHA_DOMAIN"/>
    <property type="match status" value="1"/>
</dbReference>
<dbReference type="PANTHER" id="PTHR23308">
    <property type="entry name" value="NUCLEAR INHIBITOR OF PROTEIN PHOSPHATASE-1"/>
    <property type="match status" value="1"/>
</dbReference>
<dbReference type="SUPFAM" id="SSF49879">
    <property type="entry name" value="SMAD/FHA domain"/>
    <property type="match status" value="1"/>
</dbReference>
<keyword evidence="3" id="KW-0472">Membrane</keyword>
<dbReference type="Proteomes" id="UP001201163">
    <property type="component" value="Unassembled WGS sequence"/>
</dbReference>
<feature type="compositionally biased region" description="Acidic residues" evidence="2">
    <location>
        <begin position="226"/>
        <end position="253"/>
    </location>
</feature>
<dbReference type="Gene3D" id="1.10.287.1490">
    <property type="match status" value="1"/>
</dbReference>
<feature type="compositionally biased region" description="Polar residues" evidence="2">
    <location>
        <begin position="255"/>
        <end position="267"/>
    </location>
</feature>
<evidence type="ECO:0000256" key="3">
    <source>
        <dbReference type="SAM" id="Phobius"/>
    </source>
</evidence>
<feature type="domain" description="FHA" evidence="4">
    <location>
        <begin position="60"/>
        <end position="113"/>
    </location>
</feature>
<gene>
    <name evidence="5" type="ORF">EDB92DRAFT_1844172</name>
</gene>
<feature type="region of interest" description="Disordered" evidence="2">
    <location>
        <begin position="434"/>
        <end position="457"/>
    </location>
</feature>
<feature type="region of interest" description="Disordered" evidence="2">
    <location>
        <begin position="483"/>
        <end position="502"/>
    </location>
</feature>
<dbReference type="SMART" id="SM00240">
    <property type="entry name" value="FHA"/>
    <property type="match status" value="1"/>
</dbReference>
<feature type="coiled-coil region" evidence="1">
    <location>
        <begin position="579"/>
        <end position="644"/>
    </location>
</feature>
<dbReference type="CDD" id="cd00060">
    <property type="entry name" value="FHA"/>
    <property type="match status" value="1"/>
</dbReference>
<dbReference type="InterPro" id="IPR050923">
    <property type="entry name" value="Cell_Proc_Reg/RNA_Proc"/>
</dbReference>
<dbReference type="AlphaFoldDB" id="A0AAD4QAA6"/>
<proteinExistence type="predicted"/>
<evidence type="ECO:0000256" key="1">
    <source>
        <dbReference type="SAM" id="Coils"/>
    </source>
</evidence>
<evidence type="ECO:0000259" key="4">
    <source>
        <dbReference type="PROSITE" id="PS50006"/>
    </source>
</evidence>
<keyword evidence="1" id="KW-0175">Coiled coil</keyword>
<dbReference type="InterPro" id="IPR000253">
    <property type="entry name" value="FHA_dom"/>
</dbReference>
<feature type="compositionally biased region" description="Low complexity" evidence="2">
    <location>
        <begin position="211"/>
        <end position="225"/>
    </location>
</feature>
<accession>A0AAD4QAA6</accession>
<feature type="region of interest" description="Disordered" evidence="2">
    <location>
        <begin position="178"/>
        <end position="267"/>
    </location>
</feature>
<dbReference type="Pfam" id="PF00498">
    <property type="entry name" value="FHA"/>
    <property type="match status" value="1"/>
</dbReference>
<keyword evidence="6" id="KW-1185">Reference proteome</keyword>
<evidence type="ECO:0000313" key="6">
    <source>
        <dbReference type="Proteomes" id="UP001201163"/>
    </source>
</evidence>
<name>A0AAD4QAA6_9AGAM</name>
<evidence type="ECO:0000256" key="2">
    <source>
        <dbReference type="SAM" id="MobiDB-lite"/>
    </source>
</evidence>
<organism evidence="5 6">
    <name type="scientific">Lactarius akahatsu</name>
    <dbReference type="NCBI Taxonomy" id="416441"/>
    <lineage>
        <taxon>Eukaryota</taxon>
        <taxon>Fungi</taxon>
        <taxon>Dikarya</taxon>
        <taxon>Basidiomycota</taxon>
        <taxon>Agaricomycotina</taxon>
        <taxon>Agaricomycetes</taxon>
        <taxon>Russulales</taxon>
        <taxon>Russulaceae</taxon>
        <taxon>Lactarius</taxon>
    </lineage>
</organism>
<protein>
    <recommendedName>
        <fullName evidence="4">FHA domain-containing protein</fullName>
    </recommendedName>
</protein>
<dbReference type="EMBL" id="JAKELL010000010">
    <property type="protein sequence ID" value="KAH8995962.1"/>
    <property type="molecule type" value="Genomic_DNA"/>
</dbReference>
<keyword evidence="3" id="KW-1133">Transmembrane helix</keyword>
<dbReference type="Gene3D" id="2.60.200.20">
    <property type="match status" value="1"/>
</dbReference>
<sequence length="734" mass="77826">MDDDIQFLGMVSPVSPHKPYVHPSHPPLRPPASGIMLVIPKTGDEPTQTLRFLKSRSTVVHIGRASSSLVDAEKSPDAIQFRCPVISRRHAKLMFSSGHVYIVDLHSHHGTHLLRRDEIISRPILPDVPIVLQDGDTLTFGKAVGKEPYSVSPITANVMLIYDTEAVPASPVSPPIISLLDSPPSPTTPIKGKLPVAAPKSSSSGRYGLFGPHSPSSRSHSSPGSSEEDFSQSDHDGEEDEEDEEDDYPDLSEDYPSTSFGGHGQAQSAGACYAPLPSLQGLGLLASRHVMHHAPYMHAHAAHTHLNMHAAQSLSLERRSSLELWFDGPQRVPALNTANASHEVGAEEPMDISSPPSPAVANLLHDVPEEVIEEALASVVQTEAHVNPAPEEPPIIGAYPGSPIRSAVVSPWEDSEDIQEEPQFEFVPDGVVLGQQQQQSKPESRSQMETENAAEGTPALSVIAQASESTEHLAEDAASDIDADGEADVDATPPAVVSTPFEPAPLVVPTAVAGPSSTDTRAPAAISTSGMTIDARLASLDEALVNLWGNVLRMQIAHRKTQTDHKLLSDRTEALAARLDAAQADLRSALRVNEDAEALRTRVQAAEGLLAELQGRLTSAETAVAEAKAQVESAESRMAAAAAANVVANEVSPCTHAPSALGAHMAQLDTPTRKRKRGGDEDEDAVEEEADNAGARPRSQPRKKRARGFALAAMHTAAAAAVGAVAAWSALAFA</sequence>
<feature type="region of interest" description="Disordered" evidence="2">
    <location>
        <begin position="661"/>
        <end position="706"/>
    </location>
</feature>
<evidence type="ECO:0000313" key="5">
    <source>
        <dbReference type="EMBL" id="KAH8995962.1"/>
    </source>
</evidence>
<dbReference type="InterPro" id="IPR008984">
    <property type="entry name" value="SMAD_FHA_dom_sf"/>
</dbReference>
<feature type="compositionally biased region" description="Acidic residues" evidence="2">
    <location>
        <begin position="680"/>
        <end position="691"/>
    </location>
</feature>
<comment type="caution">
    <text evidence="5">The sequence shown here is derived from an EMBL/GenBank/DDBJ whole genome shotgun (WGS) entry which is preliminary data.</text>
</comment>
<keyword evidence="3" id="KW-0812">Transmembrane</keyword>
<feature type="transmembrane region" description="Helical" evidence="3">
    <location>
        <begin position="708"/>
        <end position="731"/>
    </location>
</feature>